<proteinExistence type="predicted"/>
<gene>
    <name evidence="1" type="ORF">BC335_1574</name>
    <name evidence="2" type="ORF">LHEJCM1062_19200</name>
</gene>
<evidence type="ECO:0000313" key="3">
    <source>
        <dbReference type="Proteomes" id="UP000267794"/>
    </source>
</evidence>
<dbReference type="EMBL" id="CP017982">
    <property type="protein sequence ID" value="AYE61988.1"/>
    <property type="molecule type" value="Genomic_DNA"/>
</dbReference>
<protein>
    <submittedName>
        <fullName evidence="1">Uncharacterized protein</fullName>
    </submittedName>
</protein>
<dbReference type="Proteomes" id="UP000630086">
    <property type="component" value="Unassembled WGS sequence"/>
</dbReference>
<reference evidence="1 3" key="1">
    <citation type="submission" date="2016-10" db="EMBL/GenBank/DDBJ databases">
        <title>Complete genomic sequencing of Lactobacillus helveticus LH99 and comparative genome analysis.</title>
        <authorList>
            <person name="Li N."/>
            <person name="You C."/>
            <person name="Liu Z."/>
        </authorList>
    </citation>
    <scope>NUCLEOTIDE SEQUENCE [LARGE SCALE GENOMIC DNA]</scope>
    <source>
        <strain evidence="1 3">LH99</strain>
    </source>
</reference>
<name>A0A137PTI9_LACHE</name>
<dbReference type="Proteomes" id="UP000267794">
    <property type="component" value="Chromosome"/>
</dbReference>
<evidence type="ECO:0000313" key="1">
    <source>
        <dbReference type="EMBL" id="AYE61988.1"/>
    </source>
</evidence>
<organism evidence="1 3">
    <name type="scientific">Lactobacillus helveticus</name>
    <name type="common">Lactobacillus suntoryeus</name>
    <dbReference type="NCBI Taxonomy" id="1587"/>
    <lineage>
        <taxon>Bacteria</taxon>
        <taxon>Bacillati</taxon>
        <taxon>Bacillota</taxon>
        <taxon>Bacilli</taxon>
        <taxon>Lactobacillales</taxon>
        <taxon>Lactobacillaceae</taxon>
        <taxon>Lactobacillus</taxon>
    </lineage>
</organism>
<evidence type="ECO:0000313" key="2">
    <source>
        <dbReference type="EMBL" id="GFP14048.1"/>
    </source>
</evidence>
<dbReference type="AlphaFoldDB" id="A0A137PTI9"/>
<dbReference type="RefSeq" id="WP_003631018.1">
    <property type="nucleotide sequence ID" value="NZ_AP023028.1"/>
</dbReference>
<dbReference type="EMBL" id="BLYV01000423">
    <property type="protein sequence ID" value="GFP14048.1"/>
    <property type="molecule type" value="Genomic_DNA"/>
</dbReference>
<reference evidence="2" key="2">
    <citation type="submission" date="2020-07" db="EMBL/GenBank/DDBJ databases">
        <title>Draft genome sequence of Lactobacillus helveticus strain JCM 1062.</title>
        <authorList>
            <person name="Endo A."/>
            <person name="Maeno S."/>
            <person name="Kido Y."/>
        </authorList>
    </citation>
    <scope>NUCLEOTIDE SEQUENCE</scope>
    <source>
        <strain evidence="2">JCM 1062</strain>
    </source>
</reference>
<accession>A0A137PTI9</accession>
<sequence length="72" mass="8529">MTNYSADGSNVVNRWYKDGYLYCAFVDGTIMEYGRNKIPERYIEVMRNELAQTIQELQSNEYDFDELEPMEA</sequence>